<evidence type="ECO:0000256" key="1">
    <source>
        <dbReference type="SAM" id="MobiDB-lite"/>
    </source>
</evidence>
<keyword evidence="2" id="KW-1133">Transmembrane helix</keyword>
<accession>A0A0K8V1W6</accession>
<reference evidence="3" key="1">
    <citation type="submission" date="2015-06" db="EMBL/GenBank/DDBJ databases">
        <authorList>
            <person name="Hoefler B.C."/>
            <person name="Straight P.D."/>
        </authorList>
    </citation>
    <scope>NUCLEOTIDE SEQUENCE</scope>
</reference>
<feature type="transmembrane region" description="Helical" evidence="2">
    <location>
        <begin position="99"/>
        <end position="117"/>
    </location>
</feature>
<feature type="region of interest" description="Disordered" evidence="1">
    <location>
        <begin position="1"/>
        <end position="27"/>
    </location>
</feature>
<protein>
    <submittedName>
        <fullName evidence="3">Uncharacterized protein</fullName>
    </submittedName>
</protein>
<sequence length="118" mass="13513">KKTAEKKRQKKKKKTKTAEDTIRQRVGEKTTLQTPTNICMEHATMLERTKAAMLPPSSPPTSQHAQSTEMQRIRAVLPAIIIFVFAYISVLFIRSLLATLAYLGILLVLFHFFYNMVF</sequence>
<dbReference type="EMBL" id="GDHF01019478">
    <property type="protein sequence ID" value="JAI32836.1"/>
    <property type="molecule type" value="Transcribed_RNA"/>
</dbReference>
<feature type="compositionally biased region" description="Basic residues" evidence="1">
    <location>
        <begin position="1"/>
        <end position="15"/>
    </location>
</feature>
<feature type="transmembrane region" description="Helical" evidence="2">
    <location>
        <begin position="75"/>
        <end position="93"/>
    </location>
</feature>
<evidence type="ECO:0000256" key="2">
    <source>
        <dbReference type="SAM" id="Phobius"/>
    </source>
</evidence>
<organism evidence="3">
    <name type="scientific">Bactrocera latifrons</name>
    <name type="common">Malaysian fruit fly</name>
    <name type="synonym">Chaetodacus latifrons</name>
    <dbReference type="NCBI Taxonomy" id="174628"/>
    <lineage>
        <taxon>Eukaryota</taxon>
        <taxon>Metazoa</taxon>
        <taxon>Ecdysozoa</taxon>
        <taxon>Arthropoda</taxon>
        <taxon>Hexapoda</taxon>
        <taxon>Insecta</taxon>
        <taxon>Pterygota</taxon>
        <taxon>Neoptera</taxon>
        <taxon>Endopterygota</taxon>
        <taxon>Diptera</taxon>
        <taxon>Brachycera</taxon>
        <taxon>Muscomorpha</taxon>
        <taxon>Tephritoidea</taxon>
        <taxon>Tephritidae</taxon>
        <taxon>Bactrocera</taxon>
        <taxon>Bactrocera</taxon>
    </lineage>
</organism>
<dbReference type="AlphaFoldDB" id="A0A0K8V1W6"/>
<name>A0A0K8V1W6_BACLA</name>
<evidence type="ECO:0000313" key="3">
    <source>
        <dbReference type="EMBL" id="JAI32836.1"/>
    </source>
</evidence>
<keyword evidence="2" id="KW-0472">Membrane</keyword>
<feature type="non-terminal residue" evidence="3">
    <location>
        <position position="1"/>
    </location>
</feature>
<feature type="compositionally biased region" description="Basic and acidic residues" evidence="1">
    <location>
        <begin position="16"/>
        <end position="27"/>
    </location>
</feature>
<proteinExistence type="predicted"/>
<keyword evidence="2" id="KW-0812">Transmembrane</keyword>
<gene>
    <name evidence="3" type="ORF">c2_g1_i1</name>
</gene>